<dbReference type="Proteomes" id="UP000602057">
    <property type="component" value="Unassembled WGS sequence"/>
</dbReference>
<name>A0A8J6QIS5_9FLAO</name>
<feature type="domain" description="Penicillin-binding protein transpeptidase" evidence="1">
    <location>
        <begin position="1"/>
        <end position="83"/>
    </location>
</feature>
<dbReference type="AlphaFoldDB" id="A0A8J6QIS5"/>
<reference evidence="2" key="1">
    <citation type="journal article" date="2013" name="Int. J. Syst. Evol. Microbiol.">
        <title>Aestuariibaculum suncheonense gen. nov., sp. nov., a marine bacterium of the family Flavobacteriaceae isolated from a tidal flat and emended descriptions of the genera Gaetbulibacter and Tamlana.</title>
        <authorList>
            <person name="Jeong S.H."/>
            <person name="Park M.S."/>
            <person name="Jin H.M."/>
            <person name="Lee K."/>
            <person name="Park W."/>
            <person name="Jeon C.O."/>
        </authorList>
    </citation>
    <scope>NUCLEOTIDE SEQUENCE</scope>
    <source>
        <strain evidence="2">SC17</strain>
    </source>
</reference>
<keyword evidence="3" id="KW-1185">Reference proteome</keyword>
<dbReference type="Gene3D" id="3.40.710.10">
    <property type="entry name" value="DD-peptidase/beta-lactamase superfamily"/>
    <property type="match status" value="1"/>
</dbReference>
<dbReference type="GO" id="GO:0005886">
    <property type="term" value="C:plasma membrane"/>
    <property type="evidence" value="ECO:0007669"/>
    <property type="project" value="TreeGrafter"/>
</dbReference>
<dbReference type="Pfam" id="PF00905">
    <property type="entry name" value="Transpeptidase"/>
    <property type="match status" value="1"/>
</dbReference>
<sequence length="88" mass="9450">MSPSQIKVVQKGFYEVMHGNQGTAAWMFKNKDYNPAGKTGTAEIDKATGIVNKTLIGYAPYENPEVAFAVVVPDIKEGNTNSEIAEGA</sequence>
<dbReference type="PANTHER" id="PTHR30627">
    <property type="entry name" value="PEPTIDOGLYCAN D,D-TRANSPEPTIDASE"/>
    <property type="match status" value="1"/>
</dbReference>
<dbReference type="InterPro" id="IPR050515">
    <property type="entry name" value="Beta-lactam/transpept"/>
</dbReference>
<gene>
    <name evidence="2" type="ORF">ICJ84_16610</name>
</gene>
<dbReference type="GO" id="GO:0071972">
    <property type="term" value="F:peptidoglycan L,D-transpeptidase activity"/>
    <property type="evidence" value="ECO:0007669"/>
    <property type="project" value="TreeGrafter"/>
</dbReference>
<dbReference type="EMBL" id="JACVXC010000031">
    <property type="protein sequence ID" value="MBD0837050.1"/>
    <property type="molecule type" value="Genomic_DNA"/>
</dbReference>
<protein>
    <submittedName>
        <fullName evidence="2">Penicillin-binding protein 2</fullName>
    </submittedName>
</protein>
<proteinExistence type="predicted"/>
<feature type="non-terminal residue" evidence="2">
    <location>
        <position position="1"/>
    </location>
</feature>
<dbReference type="GO" id="GO:0008658">
    <property type="term" value="F:penicillin binding"/>
    <property type="evidence" value="ECO:0007669"/>
    <property type="project" value="InterPro"/>
</dbReference>
<reference evidence="2" key="2">
    <citation type="submission" date="2020-09" db="EMBL/GenBank/DDBJ databases">
        <authorList>
            <person name="Wu Z."/>
        </authorList>
    </citation>
    <scope>NUCLEOTIDE SEQUENCE</scope>
    <source>
        <strain evidence="2">SC17</strain>
    </source>
</reference>
<evidence type="ECO:0000259" key="1">
    <source>
        <dbReference type="Pfam" id="PF00905"/>
    </source>
</evidence>
<dbReference type="InterPro" id="IPR012338">
    <property type="entry name" value="Beta-lactam/transpept-like"/>
</dbReference>
<organism evidence="2 3">
    <name type="scientific">Aestuariibaculum suncheonense</name>
    <dbReference type="NCBI Taxonomy" id="1028745"/>
    <lineage>
        <taxon>Bacteria</taxon>
        <taxon>Pseudomonadati</taxon>
        <taxon>Bacteroidota</taxon>
        <taxon>Flavobacteriia</taxon>
        <taxon>Flavobacteriales</taxon>
        <taxon>Flavobacteriaceae</taxon>
    </lineage>
</organism>
<dbReference type="PANTHER" id="PTHR30627:SF2">
    <property type="entry name" value="PEPTIDOGLYCAN D,D-TRANSPEPTIDASE MRDA"/>
    <property type="match status" value="1"/>
</dbReference>
<comment type="caution">
    <text evidence="2">The sequence shown here is derived from an EMBL/GenBank/DDBJ whole genome shotgun (WGS) entry which is preliminary data.</text>
</comment>
<accession>A0A8J6QIS5</accession>
<dbReference type="InterPro" id="IPR001460">
    <property type="entry name" value="PCN-bd_Tpept"/>
</dbReference>
<dbReference type="GO" id="GO:0071555">
    <property type="term" value="P:cell wall organization"/>
    <property type="evidence" value="ECO:0007669"/>
    <property type="project" value="TreeGrafter"/>
</dbReference>
<evidence type="ECO:0000313" key="2">
    <source>
        <dbReference type="EMBL" id="MBD0837050.1"/>
    </source>
</evidence>
<feature type="non-terminal residue" evidence="2">
    <location>
        <position position="88"/>
    </location>
</feature>
<evidence type="ECO:0000313" key="3">
    <source>
        <dbReference type="Proteomes" id="UP000602057"/>
    </source>
</evidence>
<dbReference type="SUPFAM" id="SSF56601">
    <property type="entry name" value="beta-lactamase/transpeptidase-like"/>
    <property type="match status" value="1"/>
</dbReference>